<keyword evidence="1" id="KW-0812">Transmembrane</keyword>
<comment type="caution">
    <text evidence="3">The sequence shown here is derived from an EMBL/GenBank/DDBJ whole genome shotgun (WGS) entry which is preliminary data.</text>
</comment>
<gene>
    <name evidence="3" type="ORF">DDZ13_04380</name>
</gene>
<evidence type="ECO:0000313" key="4">
    <source>
        <dbReference type="Proteomes" id="UP000247099"/>
    </source>
</evidence>
<keyword evidence="1" id="KW-0472">Membrane</keyword>
<dbReference type="AlphaFoldDB" id="A0A317ZHL5"/>
<keyword evidence="4" id="KW-1185">Reference proteome</keyword>
<keyword evidence="1" id="KW-1133">Transmembrane helix</keyword>
<reference evidence="3 4" key="1">
    <citation type="submission" date="2018-05" db="EMBL/GenBank/DDBJ databases">
        <title>Coraliomargarita sinensis sp. nov., isolated from a marine solar saltern.</title>
        <authorList>
            <person name="Zhou L.Y."/>
        </authorList>
    </citation>
    <scope>NUCLEOTIDE SEQUENCE [LARGE SCALE GENOMIC DNA]</scope>
    <source>
        <strain evidence="3 4">WN38</strain>
    </source>
</reference>
<dbReference type="OrthoDB" id="338645at2"/>
<evidence type="ECO:0000256" key="1">
    <source>
        <dbReference type="SAM" id="Phobius"/>
    </source>
</evidence>
<dbReference type="PANTHER" id="PTHR35102">
    <property type="entry name" value="E3 UBIQUITIN-PROTEIN LIGASE"/>
    <property type="match status" value="1"/>
</dbReference>
<sequence>MFKKVKGVIHRELTNGLNLRRGSIAIASSFTLGIFPIIGFSTPLNTLSAFLFRLNQPIVQALNWVLGPLKWLLIIPFLRFGEWLFAAEPFMLSLSEFSKIFFDDWIATTREFAWTFIHVISGWLVLAPVIYLLVYYLSITVLSKRVSPQGTESLTRKKEEHGPAA</sequence>
<dbReference type="Proteomes" id="UP000247099">
    <property type="component" value="Unassembled WGS sequence"/>
</dbReference>
<accession>A0A317ZHL5</accession>
<evidence type="ECO:0000259" key="2">
    <source>
        <dbReference type="Pfam" id="PF09835"/>
    </source>
</evidence>
<dbReference type="InterPro" id="IPR018639">
    <property type="entry name" value="DUF2062"/>
</dbReference>
<feature type="transmembrane region" description="Helical" evidence="1">
    <location>
        <begin position="114"/>
        <end position="137"/>
    </location>
</feature>
<dbReference type="EMBL" id="QHJQ01000002">
    <property type="protein sequence ID" value="PXA05204.1"/>
    <property type="molecule type" value="Genomic_DNA"/>
</dbReference>
<proteinExistence type="predicted"/>
<name>A0A317ZHL5_9BACT</name>
<protein>
    <recommendedName>
        <fullName evidence="2">DUF2062 domain-containing protein</fullName>
    </recommendedName>
</protein>
<dbReference type="InParanoid" id="A0A317ZHL5"/>
<feature type="transmembrane region" description="Helical" evidence="1">
    <location>
        <begin position="21"/>
        <end position="41"/>
    </location>
</feature>
<dbReference type="PANTHER" id="PTHR35102:SF1">
    <property type="entry name" value="E3 UBIQUITIN-PROTEIN LIGASE"/>
    <property type="match status" value="1"/>
</dbReference>
<organism evidence="3 4">
    <name type="scientific">Coraliomargarita sinensis</name>
    <dbReference type="NCBI Taxonomy" id="2174842"/>
    <lineage>
        <taxon>Bacteria</taxon>
        <taxon>Pseudomonadati</taxon>
        <taxon>Verrucomicrobiota</taxon>
        <taxon>Opitutia</taxon>
        <taxon>Puniceicoccales</taxon>
        <taxon>Coraliomargaritaceae</taxon>
        <taxon>Coraliomargarita</taxon>
    </lineage>
</organism>
<feature type="domain" description="DUF2062" evidence="2">
    <location>
        <begin position="11"/>
        <end position="146"/>
    </location>
</feature>
<dbReference type="Pfam" id="PF09835">
    <property type="entry name" value="DUF2062"/>
    <property type="match status" value="1"/>
</dbReference>
<evidence type="ECO:0000313" key="3">
    <source>
        <dbReference type="EMBL" id="PXA05204.1"/>
    </source>
</evidence>
<dbReference type="RefSeq" id="WP_110130205.1">
    <property type="nucleotide sequence ID" value="NZ_QHJQ01000002.1"/>
</dbReference>